<evidence type="ECO:0000256" key="3">
    <source>
        <dbReference type="ARBA" id="ARBA00022705"/>
    </source>
</evidence>
<dbReference type="GO" id="GO:0006297">
    <property type="term" value="P:nucleotide-excision repair, DNA gap filling"/>
    <property type="evidence" value="ECO:0007669"/>
    <property type="project" value="TreeGrafter"/>
</dbReference>
<dbReference type="Pfam" id="PF09507">
    <property type="entry name" value="CDC27"/>
    <property type="match status" value="1"/>
</dbReference>
<evidence type="ECO:0000313" key="7">
    <source>
        <dbReference type="Proteomes" id="UP000008672"/>
    </source>
</evidence>
<feature type="compositionally biased region" description="Basic and acidic residues" evidence="5">
    <location>
        <begin position="269"/>
        <end position="286"/>
    </location>
</feature>
<proteinExistence type="predicted"/>
<dbReference type="GeneTree" id="ENSGT01120000272298"/>
<dbReference type="InterPro" id="IPR041913">
    <property type="entry name" value="POLD3_sf"/>
</dbReference>
<evidence type="ECO:0000256" key="2">
    <source>
        <dbReference type="ARBA" id="ARBA00017589"/>
    </source>
</evidence>
<reference evidence="7" key="1">
    <citation type="submission" date="2011-08" db="EMBL/GenBank/DDBJ databases">
        <title>The draft genome of Latimeria chalumnae.</title>
        <authorList>
            <person name="Di Palma F."/>
            <person name="Alfoldi J."/>
            <person name="Johnson J."/>
            <person name="Berlin A."/>
            <person name="Gnerre S."/>
            <person name="Jaffe D."/>
            <person name="MacCallum I."/>
            <person name="Young S."/>
            <person name="Walker B.J."/>
            <person name="Lander E."/>
            <person name="Lindblad-Toh K."/>
        </authorList>
    </citation>
    <scope>NUCLEOTIDE SEQUENCE [LARGE SCALE GENOMIC DNA]</scope>
    <source>
        <strain evidence="7">Wild caught</strain>
    </source>
</reference>
<dbReference type="EMBL" id="AFYH01188685">
    <property type="status" value="NOT_ANNOTATED_CDS"/>
    <property type="molecule type" value="Genomic_DNA"/>
</dbReference>
<dbReference type="GO" id="GO:0003887">
    <property type="term" value="F:DNA-directed DNA polymerase activity"/>
    <property type="evidence" value="ECO:0007669"/>
    <property type="project" value="TreeGrafter"/>
</dbReference>
<protein>
    <recommendedName>
        <fullName evidence="2">DNA polymerase delta subunit 3</fullName>
    </recommendedName>
</protein>
<dbReference type="EMBL" id="AFYH01188686">
    <property type="status" value="NOT_ANNOTATED_CDS"/>
    <property type="molecule type" value="Genomic_DNA"/>
</dbReference>
<feature type="region of interest" description="Disordered" evidence="5">
    <location>
        <begin position="155"/>
        <end position="191"/>
    </location>
</feature>
<reference evidence="6" key="3">
    <citation type="submission" date="2025-09" db="UniProtKB">
        <authorList>
            <consortium name="Ensembl"/>
        </authorList>
    </citation>
    <scope>IDENTIFICATION</scope>
</reference>
<feature type="compositionally biased region" description="Basic and acidic residues" evidence="5">
    <location>
        <begin position="301"/>
        <end position="312"/>
    </location>
</feature>
<evidence type="ECO:0000313" key="6">
    <source>
        <dbReference type="Ensembl" id="ENSLACP00000010475.1"/>
    </source>
</evidence>
<dbReference type="EMBL" id="AFYH01188687">
    <property type="status" value="NOT_ANNOTATED_CDS"/>
    <property type="molecule type" value="Genomic_DNA"/>
</dbReference>
<dbReference type="GO" id="GO:0043625">
    <property type="term" value="C:delta DNA polymerase complex"/>
    <property type="evidence" value="ECO:0007669"/>
    <property type="project" value="InterPro"/>
</dbReference>
<evidence type="ECO:0000256" key="4">
    <source>
        <dbReference type="ARBA" id="ARBA00023242"/>
    </source>
</evidence>
<feature type="compositionally biased region" description="Low complexity" evidence="5">
    <location>
        <begin position="181"/>
        <end position="191"/>
    </location>
</feature>
<organism evidence="6 7">
    <name type="scientific">Latimeria chalumnae</name>
    <name type="common">Coelacanth</name>
    <dbReference type="NCBI Taxonomy" id="7897"/>
    <lineage>
        <taxon>Eukaryota</taxon>
        <taxon>Metazoa</taxon>
        <taxon>Chordata</taxon>
        <taxon>Craniata</taxon>
        <taxon>Vertebrata</taxon>
        <taxon>Euteleostomi</taxon>
        <taxon>Coelacanthiformes</taxon>
        <taxon>Coelacanthidae</taxon>
        <taxon>Latimeria</taxon>
    </lineage>
</organism>
<feature type="compositionally biased region" description="Basic and acidic residues" evidence="5">
    <location>
        <begin position="210"/>
        <end position="222"/>
    </location>
</feature>
<dbReference type="HOGENOM" id="CLU_047571_0_0_1"/>
<reference evidence="6" key="2">
    <citation type="submission" date="2025-08" db="UniProtKB">
        <authorList>
            <consortium name="Ensembl"/>
        </authorList>
    </citation>
    <scope>IDENTIFICATION</scope>
</reference>
<evidence type="ECO:0000256" key="1">
    <source>
        <dbReference type="ARBA" id="ARBA00004123"/>
    </source>
</evidence>
<dbReference type="PANTHER" id="PTHR17598:SF13">
    <property type="entry name" value="DNA POLYMERASE DELTA SUBUNIT 3"/>
    <property type="match status" value="1"/>
</dbReference>
<dbReference type="EMBL" id="AFYH01188684">
    <property type="status" value="NOT_ANNOTATED_CDS"/>
    <property type="molecule type" value="Genomic_DNA"/>
</dbReference>
<feature type="compositionally biased region" description="Polar residues" evidence="5">
    <location>
        <begin position="161"/>
        <end position="170"/>
    </location>
</feature>
<dbReference type="GO" id="GO:1904161">
    <property type="term" value="P:DNA synthesis involved in UV-damage excision repair"/>
    <property type="evidence" value="ECO:0007669"/>
    <property type="project" value="TreeGrafter"/>
</dbReference>
<keyword evidence="4" id="KW-0539">Nucleus</keyword>
<comment type="subcellular location">
    <subcellularLocation>
        <location evidence="1">Nucleus</location>
    </subcellularLocation>
</comment>
<dbReference type="PANTHER" id="PTHR17598">
    <property type="entry name" value="DNA POLYMERASE DELTA SUBUNIT 3"/>
    <property type="match status" value="1"/>
</dbReference>
<keyword evidence="3" id="KW-0235">DNA replication</keyword>
<dbReference type="GO" id="GO:0006271">
    <property type="term" value="P:DNA strand elongation involved in DNA replication"/>
    <property type="evidence" value="ECO:0007669"/>
    <property type="project" value="TreeGrafter"/>
</dbReference>
<dbReference type="Ensembl" id="ENSLACT00000010554.1">
    <property type="protein sequence ID" value="ENSLACP00000010475.1"/>
    <property type="gene ID" value="ENSLACG00000009227.1"/>
</dbReference>
<feature type="region of interest" description="Disordered" evidence="5">
    <location>
        <begin position="203"/>
        <end position="351"/>
    </location>
</feature>
<keyword evidence="7" id="KW-1185">Reference proteome</keyword>
<evidence type="ECO:0000256" key="5">
    <source>
        <dbReference type="SAM" id="MobiDB-lite"/>
    </source>
</evidence>
<gene>
    <name evidence="6" type="primary">POLD3</name>
</gene>
<dbReference type="AlphaFoldDB" id="H3ALF4"/>
<dbReference type="Bgee" id="ENSLACG00000009227">
    <property type="expression patterns" value="Expressed in pelvic fin and 5 other cell types or tissues"/>
</dbReference>
<accession>H3ALF4</accession>
<dbReference type="Gene3D" id="3.90.1030.20">
    <property type="entry name" value="DNA polymerase delta, p66 (Cdc27) subunit, wHTH domain"/>
    <property type="match status" value="1"/>
</dbReference>
<name>H3ALF4_LATCH</name>
<sequence length="351" mass="38564">AMDDLYLDNIDELVTDHNKIISFKSGFVCEKIYTHTHLSLSLMLYDYVERKRKESSAAQLHVTYLVSGKLVQDGSLPCHKVAVVREEQLEALKSKLAVTASVHVYSIQKALLKDSGPLFNTDYDAIKTNLQNCSKYSAIHCSEAVPRSLDEIDRLQKKAQEASQASTETPVATKPSLNGHAPAPAKQAPQQPKGIMGMFAAKASSKPKAGNKELKKEAKEETAAAPESSMKPAARGNSTSNFFGKAAASKLKASPQPAETSIKEEEEEVKPSVPKEKESPAEKEKAAPTQREMPRAPESSEPARRKPKDNKSHNSKTKRAAGSDEEEGETESQRIKRRRIKQPQPDSSDEE</sequence>
<dbReference type="InterPro" id="IPR019038">
    <property type="entry name" value="POLD3"/>
</dbReference>
<dbReference type="Proteomes" id="UP000008672">
    <property type="component" value="Unassembled WGS sequence"/>
</dbReference>